<protein>
    <submittedName>
        <fullName evidence="1">Uncharacterized protein</fullName>
    </submittedName>
</protein>
<accession>K9TGP8</accession>
<gene>
    <name evidence="1" type="ORF">Oscil6304_1584</name>
</gene>
<proteinExistence type="predicted"/>
<dbReference type="HOGENOM" id="CLU_3313746_0_0_3"/>
<reference evidence="1 2" key="1">
    <citation type="submission" date="2012-06" db="EMBL/GenBank/DDBJ databases">
        <title>Finished chromosome of genome of Oscillatoria acuminata PCC 6304.</title>
        <authorList>
            <consortium name="US DOE Joint Genome Institute"/>
            <person name="Gugger M."/>
            <person name="Coursin T."/>
            <person name="Rippka R."/>
            <person name="Tandeau De Marsac N."/>
            <person name="Huntemann M."/>
            <person name="Wei C.-L."/>
            <person name="Han J."/>
            <person name="Detter J.C."/>
            <person name="Han C."/>
            <person name="Tapia R."/>
            <person name="Davenport K."/>
            <person name="Daligault H."/>
            <person name="Erkkila T."/>
            <person name="Gu W."/>
            <person name="Munk A.C.C."/>
            <person name="Teshima H."/>
            <person name="Xu Y."/>
            <person name="Chain P."/>
            <person name="Chen A."/>
            <person name="Krypides N."/>
            <person name="Mavromatis K."/>
            <person name="Markowitz V."/>
            <person name="Szeto E."/>
            <person name="Ivanova N."/>
            <person name="Mikhailova N."/>
            <person name="Ovchinnikova G."/>
            <person name="Pagani I."/>
            <person name="Pati A."/>
            <person name="Goodwin L."/>
            <person name="Peters L."/>
            <person name="Pitluck S."/>
            <person name="Woyke T."/>
            <person name="Kerfeld C."/>
        </authorList>
    </citation>
    <scope>NUCLEOTIDE SEQUENCE [LARGE SCALE GENOMIC DNA]</scope>
    <source>
        <strain evidence="1 2">PCC 6304</strain>
    </source>
</reference>
<evidence type="ECO:0000313" key="2">
    <source>
        <dbReference type="Proteomes" id="UP000010367"/>
    </source>
</evidence>
<evidence type="ECO:0000313" key="1">
    <source>
        <dbReference type="EMBL" id="AFY81286.1"/>
    </source>
</evidence>
<dbReference type="KEGG" id="oac:Oscil6304_1584"/>
<organism evidence="1 2">
    <name type="scientific">Oscillatoria acuminata PCC 6304</name>
    <dbReference type="NCBI Taxonomy" id="56110"/>
    <lineage>
        <taxon>Bacteria</taxon>
        <taxon>Bacillati</taxon>
        <taxon>Cyanobacteriota</taxon>
        <taxon>Cyanophyceae</taxon>
        <taxon>Oscillatoriophycideae</taxon>
        <taxon>Oscillatoriales</taxon>
        <taxon>Oscillatoriaceae</taxon>
        <taxon>Oscillatoria</taxon>
    </lineage>
</organism>
<name>K9TGP8_9CYAN</name>
<dbReference type="AlphaFoldDB" id="K9TGP8"/>
<dbReference type="EMBL" id="CP003607">
    <property type="protein sequence ID" value="AFY81286.1"/>
    <property type="molecule type" value="Genomic_DNA"/>
</dbReference>
<dbReference type="Proteomes" id="UP000010367">
    <property type="component" value="Chromosome"/>
</dbReference>
<keyword evidence="2" id="KW-1185">Reference proteome</keyword>
<sequence length="39" mass="4737">MKLIFTYIGSQENLFWGVSLFLHQDLGKIRFLKRGLFYR</sequence>
<dbReference type="InParanoid" id="K9TGP8"/>